<proteinExistence type="predicted"/>
<dbReference type="AlphaFoldDB" id="A0A0D0A752"/>
<reference evidence="1 2" key="1">
    <citation type="submission" date="2014-04" db="EMBL/GenBank/DDBJ databases">
        <authorList>
            <consortium name="DOE Joint Genome Institute"/>
            <person name="Kuo A."/>
            <person name="Ruytinx J."/>
            <person name="Rineau F."/>
            <person name="Colpaert J."/>
            <person name="Kohler A."/>
            <person name="Nagy L.G."/>
            <person name="Floudas D."/>
            <person name="Copeland A."/>
            <person name="Barry K.W."/>
            <person name="Cichocki N."/>
            <person name="Veneault-Fourrey C."/>
            <person name="LaButti K."/>
            <person name="Lindquist E.A."/>
            <person name="Lipzen A."/>
            <person name="Lundell T."/>
            <person name="Morin E."/>
            <person name="Murat C."/>
            <person name="Sun H."/>
            <person name="Tunlid A."/>
            <person name="Henrissat B."/>
            <person name="Grigoriev I.V."/>
            <person name="Hibbett D.S."/>
            <person name="Martin F."/>
            <person name="Nordberg H.P."/>
            <person name="Cantor M.N."/>
            <person name="Hua S.X."/>
        </authorList>
    </citation>
    <scope>NUCLEOTIDE SEQUENCE [LARGE SCALE GENOMIC DNA]</scope>
    <source>
        <strain evidence="1 2">UH-Slu-Lm8-n1</strain>
    </source>
</reference>
<protein>
    <submittedName>
        <fullName evidence="1">Uncharacterized protein</fullName>
    </submittedName>
</protein>
<accession>A0A0D0A752</accession>
<name>A0A0D0A752_9AGAM</name>
<dbReference type="HOGENOM" id="CLU_1745008_0_0_1"/>
<organism evidence="1 2">
    <name type="scientific">Suillus luteus UH-Slu-Lm8-n1</name>
    <dbReference type="NCBI Taxonomy" id="930992"/>
    <lineage>
        <taxon>Eukaryota</taxon>
        <taxon>Fungi</taxon>
        <taxon>Dikarya</taxon>
        <taxon>Basidiomycota</taxon>
        <taxon>Agaricomycotina</taxon>
        <taxon>Agaricomycetes</taxon>
        <taxon>Agaricomycetidae</taxon>
        <taxon>Boletales</taxon>
        <taxon>Suillineae</taxon>
        <taxon>Suillaceae</taxon>
        <taxon>Suillus</taxon>
    </lineage>
</organism>
<feature type="non-terminal residue" evidence="1">
    <location>
        <position position="1"/>
    </location>
</feature>
<evidence type="ECO:0000313" key="1">
    <source>
        <dbReference type="EMBL" id="KIK33969.1"/>
    </source>
</evidence>
<dbReference type="Proteomes" id="UP000054485">
    <property type="component" value="Unassembled WGS sequence"/>
</dbReference>
<dbReference type="InParanoid" id="A0A0D0A752"/>
<gene>
    <name evidence="1" type="ORF">CY34DRAFT_813238</name>
</gene>
<sequence>MESDGISSSPEIDTPSDACESQCGDDCDCGQLAAEGAQPSCSAACQGSVSSASATVVGASTVLRREFNIWRLIDEEEDSEDSFLPMLTEATNDPDIWQFIGVSETGDFMDPDLLLCESLIDAAEDLDFCNYPIRILLIGSWLNSSRWDAL</sequence>
<reference evidence="2" key="2">
    <citation type="submission" date="2015-01" db="EMBL/GenBank/DDBJ databases">
        <title>Evolutionary Origins and Diversification of the Mycorrhizal Mutualists.</title>
        <authorList>
            <consortium name="DOE Joint Genome Institute"/>
            <consortium name="Mycorrhizal Genomics Consortium"/>
            <person name="Kohler A."/>
            <person name="Kuo A."/>
            <person name="Nagy L.G."/>
            <person name="Floudas D."/>
            <person name="Copeland A."/>
            <person name="Barry K.W."/>
            <person name="Cichocki N."/>
            <person name="Veneault-Fourrey C."/>
            <person name="LaButti K."/>
            <person name="Lindquist E.A."/>
            <person name="Lipzen A."/>
            <person name="Lundell T."/>
            <person name="Morin E."/>
            <person name="Murat C."/>
            <person name="Riley R."/>
            <person name="Ohm R."/>
            <person name="Sun H."/>
            <person name="Tunlid A."/>
            <person name="Henrissat B."/>
            <person name="Grigoriev I.V."/>
            <person name="Hibbett D.S."/>
            <person name="Martin F."/>
        </authorList>
    </citation>
    <scope>NUCLEOTIDE SEQUENCE [LARGE SCALE GENOMIC DNA]</scope>
    <source>
        <strain evidence="2">UH-Slu-Lm8-n1</strain>
    </source>
</reference>
<dbReference type="EMBL" id="KN835832">
    <property type="protein sequence ID" value="KIK33969.1"/>
    <property type="molecule type" value="Genomic_DNA"/>
</dbReference>
<keyword evidence="2" id="KW-1185">Reference proteome</keyword>
<evidence type="ECO:0000313" key="2">
    <source>
        <dbReference type="Proteomes" id="UP000054485"/>
    </source>
</evidence>
<feature type="non-terminal residue" evidence="1">
    <location>
        <position position="150"/>
    </location>
</feature>